<evidence type="ECO:0000259" key="1">
    <source>
        <dbReference type="Pfam" id="PF13860"/>
    </source>
</evidence>
<dbReference type="InterPro" id="IPR013783">
    <property type="entry name" value="Ig-like_fold"/>
</dbReference>
<dbReference type="Pfam" id="PF13860">
    <property type="entry name" value="FlgD_ig"/>
    <property type="match status" value="1"/>
</dbReference>
<feature type="domain" description="FlgD/Vpr Ig-like" evidence="1">
    <location>
        <begin position="580"/>
        <end position="642"/>
    </location>
</feature>
<reference evidence="2" key="1">
    <citation type="journal article" date="2020" name="mSystems">
        <title>Genome- and Community-Level Interaction Insights into Carbon Utilization and Element Cycling Functions of Hydrothermarchaeota in Hydrothermal Sediment.</title>
        <authorList>
            <person name="Zhou Z."/>
            <person name="Liu Y."/>
            <person name="Xu W."/>
            <person name="Pan J."/>
            <person name="Luo Z.H."/>
            <person name="Li M."/>
        </authorList>
    </citation>
    <scope>NUCLEOTIDE SEQUENCE [LARGE SCALE GENOMIC DNA]</scope>
    <source>
        <strain evidence="2">HyVt-527</strain>
    </source>
</reference>
<protein>
    <submittedName>
        <fullName evidence="2">T9SS type A sorting domain-containing protein</fullName>
    </submittedName>
</protein>
<dbReference type="SUPFAM" id="SSF49313">
    <property type="entry name" value="Cadherin-like"/>
    <property type="match status" value="1"/>
</dbReference>
<dbReference type="Proteomes" id="UP000886124">
    <property type="component" value="Unassembled WGS sequence"/>
</dbReference>
<dbReference type="Gene3D" id="2.60.40.4070">
    <property type="match status" value="1"/>
</dbReference>
<dbReference type="InterPro" id="IPR025965">
    <property type="entry name" value="FlgD/Vpr_Ig-like"/>
</dbReference>
<dbReference type="GO" id="GO:0016020">
    <property type="term" value="C:membrane"/>
    <property type="evidence" value="ECO:0007669"/>
    <property type="project" value="InterPro"/>
</dbReference>
<dbReference type="Gene3D" id="2.60.40.10">
    <property type="entry name" value="Immunoglobulins"/>
    <property type="match status" value="1"/>
</dbReference>
<evidence type="ECO:0000313" key="2">
    <source>
        <dbReference type="EMBL" id="HHJ51767.1"/>
    </source>
</evidence>
<dbReference type="AlphaFoldDB" id="A0A7V5PMZ9"/>
<comment type="caution">
    <text evidence="2">The sequence shown here is derived from an EMBL/GenBank/DDBJ whole genome shotgun (WGS) entry which is preliminary data.</text>
</comment>
<dbReference type="InterPro" id="IPR015919">
    <property type="entry name" value="Cadherin-like_sf"/>
</dbReference>
<dbReference type="GO" id="GO:0005509">
    <property type="term" value="F:calcium ion binding"/>
    <property type="evidence" value="ECO:0007669"/>
    <property type="project" value="InterPro"/>
</dbReference>
<name>A0A7V5PMZ9_CALAY</name>
<gene>
    <name evidence="2" type="ORF">ENJ89_01115</name>
</gene>
<sequence>CNDPHLEKGLLELSVQGQGLNSPPVIEGNTPPAVAKVGSLYLYRIQAQDADGDALQYRADSLPQWLTLTNLGVIRGVPALKDTGEYHIRVEVDDGHGGVVPVAFSLQVVPGDLKYIPDVVLTPLSDSVIKESAVRFHFTIQDSNVITGLTPPNDNRIRYFLIHAVTKDTVAKADTAGIDQLEFYPLPDGFYVFKIWAYNQEKMGILGKKAQTVQFAIRADKRSPIRFRWYMIAIPRQETIDWQALQVGDSAAVLLRWDNQEEEYSPVTRSQLLPGQAFWMLPLKQMTVDVSKIEQNFKGQTEVRVAKGWNQVGIPVNYSVRFRDIRFIPGTQTTDMGFLEAVEAGYLKPAVYWFMQSAESQGYDWTVVDTATVAWPWRGYWINADTDGKLIFTNQPAFGSDSSLQIVPVAKRSAPEPQQQGWQMSLKLSNKQYSDYKNVFGIFPTKAPIVAEPPHFGDFCSLTFQTDHGNATQFIQDDFKDLTDVKTWELQVTTKITDQEHIFSWDNRIANEQDLYVYLVDLESEQIIPMHRESEYRFKPKGTTTRFKIYATRDESFKPQIVPLVYKLQQNYPNPFNPTTTIRFGLPEEADGKQVSLKIFDVLGREVRTLYSGKLSKGYHKFEWDGTNQAQRQVASGVYFYQLLAGKKKLVRKMVLLR</sequence>
<feature type="non-terminal residue" evidence="2">
    <location>
        <position position="1"/>
    </location>
</feature>
<dbReference type="InterPro" id="IPR026444">
    <property type="entry name" value="Secre_tail"/>
</dbReference>
<organism evidence="2">
    <name type="scientific">Caldithrix abyssi</name>
    <dbReference type="NCBI Taxonomy" id="187145"/>
    <lineage>
        <taxon>Bacteria</taxon>
        <taxon>Pseudomonadati</taxon>
        <taxon>Calditrichota</taxon>
        <taxon>Calditrichia</taxon>
        <taxon>Calditrichales</taxon>
        <taxon>Calditrichaceae</taxon>
        <taxon>Caldithrix</taxon>
    </lineage>
</organism>
<dbReference type="NCBIfam" id="TIGR04183">
    <property type="entry name" value="Por_Secre_tail"/>
    <property type="match status" value="1"/>
</dbReference>
<dbReference type="Pfam" id="PF05345">
    <property type="entry name" value="He_PIG"/>
    <property type="match status" value="1"/>
</dbReference>
<proteinExistence type="predicted"/>
<dbReference type="EMBL" id="DROD01000081">
    <property type="protein sequence ID" value="HHJ51767.1"/>
    <property type="molecule type" value="Genomic_DNA"/>
</dbReference>
<accession>A0A7V5PMZ9</accession>